<dbReference type="Pfam" id="PF01724">
    <property type="entry name" value="DUF29"/>
    <property type="match status" value="1"/>
</dbReference>
<organism evidence="1 2">
    <name type="scientific">Pannus brasiliensis CCIBt3594</name>
    <dbReference type="NCBI Taxonomy" id="1427578"/>
    <lineage>
        <taxon>Bacteria</taxon>
        <taxon>Bacillati</taxon>
        <taxon>Cyanobacteriota</taxon>
        <taxon>Cyanophyceae</taxon>
        <taxon>Oscillatoriophycideae</taxon>
        <taxon>Chroococcales</taxon>
        <taxon>Microcystaceae</taxon>
        <taxon>Pannus</taxon>
    </lineage>
</organism>
<dbReference type="RefSeq" id="WP_332867758.1">
    <property type="nucleotide sequence ID" value="NZ_JBAFSM010000086.1"/>
</dbReference>
<dbReference type="AlphaFoldDB" id="A0AAW9R1Y6"/>
<comment type="caution">
    <text evidence="1">The sequence shown here is derived from an EMBL/GenBank/DDBJ whole genome shotgun (WGS) entry which is preliminary data.</text>
</comment>
<dbReference type="PANTHER" id="PTHR34235">
    <property type="entry name" value="SLR1203 PROTEIN-RELATED"/>
    <property type="match status" value="1"/>
</dbReference>
<sequence length="155" mass="18505">MHLETSISSLYEKDFHAWTREQADLLRERQWNRIDVENLIEEIESLGKQQRQELRNRLGVLLAHLLKWEYQPRKRSRSWLATIRLQRRDILRLLKANPSLNSYIEEALSEAYHDARDLAMGETNLSDRTFPVERPYPWENIIAEDFFPGEPDTLS</sequence>
<evidence type="ECO:0000313" key="2">
    <source>
        <dbReference type="Proteomes" id="UP001328733"/>
    </source>
</evidence>
<accession>A0AAW9R1Y6</accession>
<keyword evidence="2" id="KW-1185">Reference proteome</keyword>
<dbReference type="Proteomes" id="UP001328733">
    <property type="component" value="Unassembled WGS sequence"/>
</dbReference>
<dbReference type="Gene3D" id="1.20.1220.20">
    <property type="entry name" value="Uncharcterised protein PF01724"/>
    <property type="match status" value="1"/>
</dbReference>
<proteinExistence type="predicted"/>
<dbReference type="EMBL" id="JBAFSM010000086">
    <property type="protein sequence ID" value="MEG3440289.1"/>
    <property type="molecule type" value="Genomic_DNA"/>
</dbReference>
<reference evidence="1 2" key="1">
    <citation type="submission" date="2024-01" db="EMBL/GenBank/DDBJ databases">
        <title>Genomic insights into the taxonomy and metabolism of the cyanobacterium Pannus brasiliensis CCIBt3594.</title>
        <authorList>
            <person name="Machado M."/>
            <person name="Botero N.B."/>
            <person name="Andreote A.P.D."/>
            <person name="Feitosa A.M.T."/>
            <person name="Popin R."/>
            <person name="Sivonen K."/>
            <person name="Fiore M.F."/>
        </authorList>
    </citation>
    <scope>NUCLEOTIDE SEQUENCE [LARGE SCALE GENOMIC DNA]</scope>
    <source>
        <strain evidence="1 2">CCIBt3594</strain>
    </source>
</reference>
<name>A0AAW9R1Y6_9CHRO</name>
<dbReference type="InterPro" id="IPR002636">
    <property type="entry name" value="DUF29"/>
</dbReference>
<protein>
    <submittedName>
        <fullName evidence="1">DUF29 domain-containing protein</fullName>
    </submittedName>
</protein>
<dbReference type="PANTHER" id="PTHR34235:SF4">
    <property type="entry name" value="SLR0291 PROTEIN"/>
    <property type="match status" value="1"/>
</dbReference>
<evidence type="ECO:0000313" key="1">
    <source>
        <dbReference type="EMBL" id="MEG3440289.1"/>
    </source>
</evidence>
<gene>
    <name evidence="1" type="ORF">V0288_24390</name>
</gene>